<keyword evidence="1" id="KW-0472">Membrane</keyword>
<comment type="caution">
    <text evidence="2">The sequence shown here is derived from an EMBL/GenBank/DDBJ whole genome shotgun (WGS) entry which is preliminary data.</text>
</comment>
<feature type="transmembrane region" description="Helical" evidence="1">
    <location>
        <begin position="43"/>
        <end position="66"/>
    </location>
</feature>
<feature type="transmembrane region" description="Helical" evidence="1">
    <location>
        <begin position="229"/>
        <end position="248"/>
    </location>
</feature>
<sequence length="390" mass="43908">MKVYKTAKGWAIFTYIVAPLLIALFSGLLVMPFIPGTELPLSIYWILTPVSLGMLALLIVGVLDTIKGRFVIDKDRVFVKTTLTNRQLMLDEIKGYRVDNNYIFIESAVPGKKRIKISAYLGKTDEILEWLSSSYPDLNLQNMEQEEQEILNNEELGWTYEQREEKLKKARKTAKVLSWIGGLVGAWTLFWPSPYEYAIVASVVVPVIAIIIAKTSGGLIRFDEKKNSAYPTVFWGIFSPSMAVSLRALLDFNIFNHDNVWLLAALISVTFIVVLIVGSKEFDFKSAKGFLAVAGISLTIFAYSYGTAIVINCLNDSSTPEIYSSKVLNKRISSGKSTSYYIELTPWGSQKEADEVSVTKEFYEQINKGDAVSIYFMKGYMEIPWFIVTN</sequence>
<keyword evidence="3" id="KW-1185">Reference proteome</keyword>
<protein>
    <recommendedName>
        <fullName evidence="4">PH domain-containing protein</fullName>
    </recommendedName>
</protein>
<feature type="transmembrane region" description="Helical" evidence="1">
    <location>
        <begin position="260"/>
        <end position="278"/>
    </location>
</feature>
<gene>
    <name evidence="2" type="ORF">ACFSRY_02040</name>
</gene>
<dbReference type="EMBL" id="JBHULU010000002">
    <property type="protein sequence ID" value="MFD2512635.1"/>
    <property type="molecule type" value="Genomic_DNA"/>
</dbReference>
<feature type="transmembrane region" description="Helical" evidence="1">
    <location>
        <begin position="197"/>
        <end position="217"/>
    </location>
</feature>
<organism evidence="2 3">
    <name type="scientific">Pontibacter locisalis</name>
    <dbReference type="NCBI Taxonomy" id="1719035"/>
    <lineage>
        <taxon>Bacteria</taxon>
        <taxon>Pseudomonadati</taxon>
        <taxon>Bacteroidota</taxon>
        <taxon>Cytophagia</taxon>
        <taxon>Cytophagales</taxon>
        <taxon>Hymenobacteraceae</taxon>
        <taxon>Pontibacter</taxon>
    </lineage>
</organism>
<evidence type="ECO:0000313" key="2">
    <source>
        <dbReference type="EMBL" id="MFD2512635.1"/>
    </source>
</evidence>
<accession>A0ABW5II19</accession>
<evidence type="ECO:0000256" key="1">
    <source>
        <dbReference type="SAM" id="Phobius"/>
    </source>
</evidence>
<evidence type="ECO:0008006" key="4">
    <source>
        <dbReference type="Google" id="ProtNLM"/>
    </source>
</evidence>
<dbReference type="Proteomes" id="UP001597544">
    <property type="component" value="Unassembled WGS sequence"/>
</dbReference>
<name>A0ABW5II19_9BACT</name>
<feature type="transmembrane region" description="Helical" evidence="1">
    <location>
        <begin position="173"/>
        <end position="191"/>
    </location>
</feature>
<keyword evidence="1" id="KW-1133">Transmembrane helix</keyword>
<feature type="transmembrane region" description="Helical" evidence="1">
    <location>
        <begin position="12"/>
        <end position="31"/>
    </location>
</feature>
<evidence type="ECO:0000313" key="3">
    <source>
        <dbReference type="Proteomes" id="UP001597544"/>
    </source>
</evidence>
<dbReference type="RefSeq" id="WP_377502932.1">
    <property type="nucleotide sequence ID" value="NZ_JBHULU010000002.1"/>
</dbReference>
<reference evidence="3" key="1">
    <citation type="journal article" date="2019" name="Int. J. Syst. Evol. Microbiol.">
        <title>The Global Catalogue of Microorganisms (GCM) 10K type strain sequencing project: providing services to taxonomists for standard genome sequencing and annotation.</title>
        <authorList>
            <consortium name="The Broad Institute Genomics Platform"/>
            <consortium name="The Broad Institute Genome Sequencing Center for Infectious Disease"/>
            <person name="Wu L."/>
            <person name="Ma J."/>
        </authorList>
    </citation>
    <scope>NUCLEOTIDE SEQUENCE [LARGE SCALE GENOMIC DNA]</scope>
    <source>
        <strain evidence="3">KCTC 42498</strain>
    </source>
</reference>
<keyword evidence="1" id="KW-0812">Transmembrane</keyword>
<feature type="transmembrane region" description="Helical" evidence="1">
    <location>
        <begin position="290"/>
        <end position="311"/>
    </location>
</feature>
<proteinExistence type="predicted"/>